<keyword evidence="4" id="KW-1185">Reference proteome</keyword>
<dbReference type="AlphaFoldDB" id="A0A7J0BVG4"/>
<keyword evidence="1" id="KW-0479">Metal-binding</keyword>
<dbReference type="RefSeq" id="WP_174410346.1">
    <property type="nucleotide sequence ID" value="NZ_BLVP01000009.1"/>
</dbReference>
<dbReference type="EMBL" id="BLVP01000009">
    <property type="protein sequence ID" value="GFM37706.1"/>
    <property type="molecule type" value="Genomic_DNA"/>
</dbReference>
<feature type="domain" description="DUF1937" evidence="2">
    <location>
        <begin position="151"/>
        <end position="251"/>
    </location>
</feature>
<reference evidence="3 4" key="1">
    <citation type="submission" date="2020-05" db="EMBL/GenBank/DDBJ databases">
        <title>Draft genome sequence of Desulfovibrio psychrotolerans JS1T.</title>
        <authorList>
            <person name="Ueno A."/>
            <person name="Tamazawa S."/>
            <person name="Tamamura S."/>
            <person name="Murakami T."/>
            <person name="Kiyama T."/>
            <person name="Inomata H."/>
            <person name="Amano Y."/>
            <person name="Miyakawa K."/>
            <person name="Tamaki H."/>
            <person name="Naganuma T."/>
            <person name="Kaneko K."/>
        </authorList>
    </citation>
    <scope>NUCLEOTIDE SEQUENCE [LARGE SCALE GENOMIC DNA]</scope>
    <source>
        <strain evidence="3 4">JS1</strain>
    </source>
</reference>
<name>A0A7J0BVG4_9BACT</name>
<dbReference type="Pfam" id="PF09152">
    <property type="entry name" value="DUF1937"/>
    <property type="match status" value="1"/>
</dbReference>
<protein>
    <recommendedName>
        <fullName evidence="2">DUF1937 domain-containing protein</fullName>
    </recommendedName>
</protein>
<proteinExistence type="predicted"/>
<dbReference type="GO" id="GO:0046872">
    <property type="term" value="F:metal ion binding"/>
    <property type="evidence" value="ECO:0007669"/>
    <property type="project" value="UniProtKB-KW"/>
</dbReference>
<dbReference type="PROSITE" id="PS00202">
    <property type="entry name" value="RUBREDOXIN"/>
    <property type="match status" value="1"/>
</dbReference>
<comment type="caution">
    <text evidence="3">The sequence shown here is derived from an EMBL/GenBank/DDBJ whole genome shotgun (WGS) entry which is preliminary data.</text>
</comment>
<dbReference type="Gene3D" id="3.40.50.10400">
    <property type="entry name" value="Hypothetical protein PA1492"/>
    <property type="match status" value="1"/>
</dbReference>
<gene>
    <name evidence="3" type="ORF">DSM19430T_23900</name>
</gene>
<organism evidence="3 4">
    <name type="scientific">Desulfovibrio psychrotolerans</name>
    <dbReference type="NCBI Taxonomy" id="415242"/>
    <lineage>
        <taxon>Bacteria</taxon>
        <taxon>Pseudomonadati</taxon>
        <taxon>Thermodesulfobacteriota</taxon>
        <taxon>Desulfovibrionia</taxon>
        <taxon>Desulfovibrionales</taxon>
        <taxon>Desulfovibrionaceae</taxon>
        <taxon>Desulfovibrio</taxon>
    </lineage>
</organism>
<evidence type="ECO:0000259" key="2">
    <source>
        <dbReference type="Pfam" id="PF09152"/>
    </source>
</evidence>
<evidence type="ECO:0000313" key="4">
    <source>
        <dbReference type="Proteomes" id="UP000503820"/>
    </source>
</evidence>
<accession>A0A7J0BVG4</accession>
<dbReference type="InterPro" id="IPR015235">
    <property type="entry name" value="DUF1937"/>
</dbReference>
<dbReference type="InterPro" id="IPR018527">
    <property type="entry name" value="Rubredoxin_Fe_BS"/>
</dbReference>
<dbReference type="Proteomes" id="UP000503820">
    <property type="component" value="Unassembled WGS sequence"/>
</dbReference>
<sequence length="273" mass="31049">MSNFEHDAYMEKLRAEREAREQAERDRLTLALGVDWNPVRPADVRSWAAVPAPKYKKDFVGKFIRCLDVPRNSYAGMVDRDPVPDFAVMQIRRRDTGMGSPGEATLTCDWYCPCCGRNHEKSLPESMIDEGGIKFLEPEEHYSCGEKYFFYLAAPYTHPDPAVRQQRWLDATRAAAWLMQQGHRVLSPISMGHPMSVMGAGGDWAAWNAQCLAMLEAARAMCILKQDDDAWRQSVDIQAEAEHAHKLGRPIWSLTPMEGGGYNLGVQTEQRWW</sequence>
<evidence type="ECO:0000256" key="1">
    <source>
        <dbReference type="ARBA" id="ARBA00022723"/>
    </source>
</evidence>
<evidence type="ECO:0000313" key="3">
    <source>
        <dbReference type="EMBL" id="GFM37706.1"/>
    </source>
</evidence>
<dbReference type="SUPFAM" id="SSF52309">
    <property type="entry name" value="N-(deoxy)ribosyltransferase-like"/>
    <property type="match status" value="1"/>
</dbReference>